<protein>
    <recommendedName>
        <fullName evidence="3">Glycosyl transferase family 1 domain-containing protein</fullName>
    </recommendedName>
</protein>
<accession>A0A1F6PFL4</accession>
<sequence>MKVNILFSFKNGPSGGGNHFLSLLHSEYLKMGIYENDPIKSDIVIVNSYHNLIKAAKLKNHYPNIKLVFRLGPIFYYHRGNIWKLMDKFIIALANKIADGIIFQSHWSLAEANKLGFNAQKNWRIVYNTAGQTFYRDDNFIKNHSKIKILAASWSSNKNKGSGYYEYLDKHLDFSKYQMSFIGNSPVKFKNIAILSPLDGKSLAQELKAAEMFIFAAKDDACSNMLIEAMAAGLAVVALNSGGSSELAQFGNCKLFSNEKELLDAIAGLVVSVDHRSGLGTAVTLPTPETVAREYLSVIDQDKKATECSFWLVLKVRFYISLFVLIGKLKFIYG</sequence>
<organism evidence="1 2">
    <name type="scientific">Candidatus Magasanikbacteria bacterium RIFOXYD2_FULL_41_14</name>
    <dbReference type="NCBI Taxonomy" id="1798709"/>
    <lineage>
        <taxon>Bacteria</taxon>
        <taxon>Candidatus Magasanikiibacteriota</taxon>
    </lineage>
</organism>
<evidence type="ECO:0000313" key="1">
    <source>
        <dbReference type="EMBL" id="OGH94957.1"/>
    </source>
</evidence>
<dbReference type="SUPFAM" id="SSF53756">
    <property type="entry name" value="UDP-Glycosyltransferase/glycogen phosphorylase"/>
    <property type="match status" value="1"/>
</dbReference>
<dbReference type="Pfam" id="PF13692">
    <property type="entry name" value="Glyco_trans_1_4"/>
    <property type="match status" value="1"/>
</dbReference>
<dbReference type="STRING" id="1798709.A2538_04690"/>
<dbReference type="EMBL" id="MFRE01000005">
    <property type="protein sequence ID" value="OGH94957.1"/>
    <property type="molecule type" value="Genomic_DNA"/>
</dbReference>
<reference evidence="1 2" key="1">
    <citation type="journal article" date="2016" name="Nat. Commun.">
        <title>Thousands of microbial genomes shed light on interconnected biogeochemical processes in an aquifer system.</title>
        <authorList>
            <person name="Anantharaman K."/>
            <person name="Brown C.T."/>
            <person name="Hug L.A."/>
            <person name="Sharon I."/>
            <person name="Castelle C.J."/>
            <person name="Probst A.J."/>
            <person name="Thomas B.C."/>
            <person name="Singh A."/>
            <person name="Wilkins M.J."/>
            <person name="Karaoz U."/>
            <person name="Brodie E.L."/>
            <person name="Williams K.H."/>
            <person name="Hubbard S.S."/>
            <person name="Banfield J.F."/>
        </authorList>
    </citation>
    <scope>NUCLEOTIDE SEQUENCE [LARGE SCALE GENOMIC DNA]</scope>
</reference>
<proteinExistence type="predicted"/>
<evidence type="ECO:0000313" key="2">
    <source>
        <dbReference type="Proteomes" id="UP000178254"/>
    </source>
</evidence>
<comment type="caution">
    <text evidence="1">The sequence shown here is derived from an EMBL/GenBank/DDBJ whole genome shotgun (WGS) entry which is preliminary data.</text>
</comment>
<dbReference type="Proteomes" id="UP000178254">
    <property type="component" value="Unassembled WGS sequence"/>
</dbReference>
<evidence type="ECO:0008006" key="3">
    <source>
        <dbReference type="Google" id="ProtNLM"/>
    </source>
</evidence>
<dbReference type="AlphaFoldDB" id="A0A1F6PFL4"/>
<gene>
    <name evidence="1" type="ORF">A2538_04690</name>
</gene>
<name>A0A1F6PFL4_9BACT</name>
<dbReference type="Gene3D" id="3.40.50.2000">
    <property type="entry name" value="Glycogen Phosphorylase B"/>
    <property type="match status" value="1"/>
</dbReference>